<dbReference type="GO" id="GO:0016020">
    <property type="term" value="C:membrane"/>
    <property type="evidence" value="ECO:0007669"/>
    <property type="project" value="InterPro"/>
</dbReference>
<evidence type="ECO:0000256" key="3">
    <source>
        <dbReference type="SAM" id="SignalP"/>
    </source>
</evidence>
<dbReference type="Gene3D" id="1.10.530.10">
    <property type="match status" value="1"/>
</dbReference>
<dbReference type="GO" id="GO:0008933">
    <property type="term" value="F:peptidoglycan lytic transglycosylase activity"/>
    <property type="evidence" value="ECO:0007669"/>
    <property type="project" value="InterPro"/>
</dbReference>
<dbReference type="PANTHER" id="PTHR37423">
    <property type="entry name" value="SOLUBLE LYTIC MUREIN TRANSGLYCOSYLASE-RELATED"/>
    <property type="match status" value="1"/>
</dbReference>
<dbReference type="PROSITE" id="PS00922">
    <property type="entry name" value="TRANSGLYCOSYLASE"/>
    <property type="match status" value="1"/>
</dbReference>
<evidence type="ECO:0000313" key="6">
    <source>
        <dbReference type="EMBL" id="SSA49860.1"/>
    </source>
</evidence>
<feature type="signal peptide" evidence="3">
    <location>
        <begin position="1"/>
        <end position="28"/>
    </location>
</feature>
<comment type="similarity">
    <text evidence="2">Belongs to the virb1 family.</text>
</comment>
<feature type="domain" description="Transglycosylase SLT" evidence="4">
    <location>
        <begin position="157"/>
        <end position="248"/>
    </location>
</feature>
<name>A0A2Y9B030_9RHOB</name>
<dbReference type="Proteomes" id="UP000245839">
    <property type="component" value="Unassembled WGS sequence"/>
</dbReference>
<accession>A0A2Y9B030</accession>
<gene>
    <name evidence="5" type="ORF">BCF38_11128</name>
    <name evidence="6" type="ORF">SAMN05421539_11128</name>
</gene>
<dbReference type="Proteomes" id="UP000251571">
    <property type="component" value="Unassembled WGS sequence"/>
</dbReference>
<evidence type="ECO:0000256" key="2">
    <source>
        <dbReference type="ARBA" id="ARBA00009387"/>
    </source>
</evidence>
<dbReference type="InterPro" id="IPR008258">
    <property type="entry name" value="Transglycosylase_SLT_dom_1"/>
</dbReference>
<comment type="similarity">
    <text evidence="1">Belongs to the transglycosylase Slt family.</text>
</comment>
<evidence type="ECO:0000313" key="7">
    <source>
        <dbReference type="Proteomes" id="UP000245839"/>
    </source>
</evidence>
<dbReference type="PANTHER" id="PTHR37423:SF2">
    <property type="entry name" value="MEMBRANE-BOUND LYTIC MUREIN TRANSGLYCOSYLASE C"/>
    <property type="match status" value="1"/>
</dbReference>
<evidence type="ECO:0000313" key="8">
    <source>
        <dbReference type="Proteomes" id="UP000251571"/>
    </source>
</evidence>
<reference evidence="6" key="1">
    <citation type="submission" date="2016-10" db="EMBL/GenBank/DDBJ databases">
        <authorList>
            <person name="Cai Z."/>
        </authorList>
    </citation>
    <scope>NUCLEOTIDE SEQUENCE [LARGE SCALE GENOMIC DNA]</scope>
    <source>
        <strain evidence="6">DSM 25227</strain>
    </source>
</reference>
<reference evidence="5 7" key="3">
    <citation type="submission" date="2018-03" db="EMBL/GenBank/DDBJ databases">
        <title>Genomic Encyclopedia of Archaeal and Bacterial Type Strains, Phase II (KMG-II): from individual species to whole genera.</title>
        <authorList>
            <person name="Goeker M."/>
        </authorList>
    </citation>
    <scope>NUCLEOTIDE SEQUENCE [LARGE SCALE GENOMIC DNA]</scope>
    <source>
        <strain evidence="5 7">DSM 25227</strain>
    </source>
</reference>
<dbReference type="EMBL" id="UETC01000011">
    <property type="protein sequence ID" value="SSA49860.1"/>
    <property type="molecule type" value="Genomic_DNA"/>
</dbReference>
<dbReference type="GO" id="GO:0000270">
    <property type="term" value="P:peptidoglycan metabolic process"/>
    <property type="evidence" value="ECO:0007669"/>
    <property type="project" value="InterPro"/>
</dbReference>
<dbReference type="EMBL" id="QGDJ01000011">
    <property type="protein sequence ID" value="PWJ15011.1"/>
    <property type="molecule type" value="Genomic_DNA"/>
</dbReference>
<dbReference type="Pfam" id="PF01464">
    <property type="entry name" value="SLT"/>
    <property type="match status" value="1"/>
</dbReference>
<dbReference type="InterPro" id="IPR023346">
    <property type="entry name" value="Lysozyme-like_dom_sf"/>
</dbReference>
<dbReference type="AlphaFoldDB" id="A0A2Y9B030"/>
<reference evidence="8" key="2">
    <citation type="submission" date="2016-10" db="EMBL/GenBank/DDBJ databases">
        <authorList>
            <person name="Varghese N."/>
            <person name="Submissions S."/>
        </authorList>
    </citation>
    <scope>NUCLEOTIDE SEQUENCE [LARGE SCALE GENOMIC DNA]</scope>
    <source>
        <strain evidence="8">DSM 25227</strain>
    </source>
</reference>
<dbReference type="CDD" id="cd00254">
    <property type="entry name" value="LT-like"/>
    <property type="match status" value="1"/>
</dbReference>
<proteinExistence type="inferred from homology"/>
<dbReference type="SUPFAM" id="SSF53955">
    <property type="entry name" value="Lysozyme-like"/>
    <property type="match status" value="1"/>
</dbReference>
<protein>
    <submittedName>
        <fullName evidence="6">Transglycosylase SLT domain-containing protein</fullName>
    </submittedName>
    <submittedName>
        <fullName evidence="5">Transglycosylase-like protein with SLT domain</fullName>
    </submittedName>
</protein>
<keyword evidence="3" id="KW-0732">Signal</keyword>
<sequence>MMPFSKTFGPFLLACLLAAAPPVAPALAGEFTFKRVKPPSAGATRRIDVQITRADRPDRPAAPVAAPRSPRAQTADVALAAAATDQTRAGKAPHSTHQDWFWTAVSPDIGVRNGRFLQAARLAARPPRGSGISAPSLRHLQSIAKAHGDTILRHSVGTRVSPALVLALISVESAGRADALSHAGAQGLMQLIPATAARFGVTNANDPVQNIRGGVAYLDWLMGEFGNDPVLALAGYNAGEGAVRRYAGVPPYSETRAYVPKVLAAWNVARTMCTRPPVMPGDGCVFQAAFSDS</sequence>
<organism evidence="6 8">
    <name type="scientific">Jannaschia seohaensis</name>
    <dbReference type="NCBI Taxonomy" id="475081"/>
    <lineage>
        <taxon>Bacteria</taxon>
        <taxon>Pseudomonadati</taxon>
        <taxon>Pseudomonadota</taxon>
        <taxon>Alphaproteobacteria</taxon>
        <taxon>Rhodobacterales</taxon>
        <taxon>Roseobacteraceae</taxon>
        <taxon>Jannaschia</taxon>
    </lineage>
</organism>
<evidence type="ECO:0000256" key="1">
    <source>
        <dbReference type="ARBA" id="ARBA00007734"/>
    </source>
</evidence>
<evidence type="ECO:0000313" key="5">
    <source>
        <dbReference type="EMBL" id="PWJ15011.1"/>
    </source>
</evidence>
<evidence type="ECO:0000259" key="4">
    <source>
        <dbReference type="Pfam" id="PF01464"/>
    </source>
</evidence>
<feature type="chain" id="PRO_5044071908" evidence="3">
    <location>
        <begin position="29"/>
        <end position="293"/>
    </location>
</feature>
<dbReference type="InterPro" id="IPR000189">
    <property type="entry name" value="Transglyc_AS"/>
</dbReference>
<keyword evidence="7" id="KW-1185">Reference proteome</keyword>